<dbReference type="Gene3D" id="3.40.50.150">
    <property type="entry name" value="Vaccinia Virus protein VP39"/>
    <property type="match status" value="1"/>
</dbReference>
<reference evidence="1 2" key="1">
    <citation type="submission" date="2019-06" db="EMBL/GenBank/DDBJ databases">
        <title>Genome organization and adaptive potential of archetypical organophosphate degarding Sphingobium fuliginis ATCC 27551.</title>
        <authorList>
            <person name="Sarwar A."/>
            <person name="Parthasarathy S."/>
            <person name="Singh C."/>
            <person name="Siddavattam D."/>
        </authorList>
    </citation>
    <scope>NUCLEOTIDE SEQUENCE [LARGE SCALE GENOMIC DNA]</scope>
    <source>
        <strain evidence="1 2">ATCC 27551</strain>
    </source>
</reference>
<accession>A0A5B8CIY7</accession>
<evidence type="ECO:0000313" key="2">
    <source>
        <dbReference type="Proteomes" id="UP000311469"/>
    </source>
</evidence>
<evidence type="ECO:0000313" key="1">
    <source>
        <dbReference type="EMBL" id="QDC38047.1"/>
    </source>
</evidence>
<keyword evidence="1" id="KW-0808">Transferase</keyword>
<gene>
    <name evidence="1" type="ORF">FIL70_13230</name>
</gene>
<proteinExistence type="predicted"/>
<keyword evidence="1" id="KW-0489">Methyltransferase</keyword>
<dbReference type="AlphaFoldDB" id="A0A5B8CIY7"/>
<sequence>MDRSAYASMSAQEQDHWWFVARRAIIDHLVRAHVPLPSGARILEAGCGTGGNLALLAQYGALDAMEYDEDARALATARGLCRVEAGALPDAIGFGDTRYDMIALLDVLEHVDEDEASLRALGARLAPCGRLLLTVPAAPWLWSDHDVLHHHKRRYTHEGLLDVVRAAGLKVEVSGYFNSLLFPVAVAQRVAHQLLRRDTPLDARPSPLVNAALQRVFAAERHLLGRIPLPMGLSLYAILSV</sequence>
<dbReference type="PANTHER" id="PTHR43861">
    <property type="entry name" value="TRANS-ACONITATE 2-METHYLTRANSFERASE-RELATED"/>
    <property type="match status" value="1"/>
</dbReference>
<dbReference type="Pfam" id="PF13489">
    <property type="entry name" value="Methyltransf_23"/>
    <property type="match status" value="1"/>
</dbReference>
<protein>
    <submittedName>
        <fullName evidence="1">Class I SAM-dependent methyltransferase</fullName>
    </submittedName>
</protein>
<dbReference type="GO" id="GO:0032259">
    <property type="term" value="P:methylation"/>
    <property type="evidence" value="ECO:0007669"/>
    <property type="project" value="UniProtKB-KW"/>
</dbReference>
<dbReference type="KEGG" id="sufl:FIL70_13230"/>
<dbReference type="GO" id="GO:0008168">
    <property type="term" value="F:methyltransferase activity"/>
    <property type="evidence" value="ECO:0007669"/>
    <property type="project" value="UniProtKB-KW"/>
</dbReference>
<dbReference type="InterPro" id="IPR029063">
    <property type="entry name" value="SAM-dependent_MTases_sf"/>
</dbReference>
<name>A0A5B8CIY7_SPHSA</name>
<organism evidence="1 2">
    <name type="scientific">Sphingobium fuliginis ATCC 27551</name>
    <dbReference type="NCBI Taxonomy" id="1208342"/>
    <lineage>
        <taxon>Bacteria</taxon>
        <taxon>Pseudomonadati</taxon>
        <taxon>Pseudomonadota</taxon>
        <taxon>Alphaproteobacteria</taxon>
        <taxon>Sphingomonadales</taxon>
        <taxon>Sphingomonadaceae</taxon>
        <taxon>Sphingobium</taxon>
    </lineage>
</organism>
<dbReference type="RefSeq" id="WP_140042488.1">
    <property type="nucleotide sequence ID" value="NZ_CP041016.1"/>
</dbReference>
<dbReference type="SUPFAM" id="SSF53335">
    <property type="entry name" value="S-adenosyl-L-methionine-dependent methyltransferases"/>
    <property type="match status" value="1"/>
</dbReference>
<dbReference type="EMBL" id="CP041016">
    <property type="protein sequence ID" value="QDC38047.1"/>
    <property type="molecule type" value="Genomic_DNA"/>
</dbReference>
<dbReference type="Proteomes" id="UP000311469">
    <property type="component" value="Chromosome cSF1"/>
</dbReference>
<dbReference type="CDD" id="cd02440">
    <property type="entry name" value="AdoMet_MTases"/>
    <property type="match status" value="1"/>
</dbReference>